<feature type="disulfide bond" evidence="11">
    <location>
        <begin position="281"/>
        <end position="290"/>
    </location>
</feature>
<dbReference type="Gene3D" id="2.60.40.3510">
    <property type="match status" value="1"/>
</dbReference>
<dbReference type="PANTHER" id="PTHR24033:SF151">
    <property type="entry name" value="NOTCH 2"/>
    <property type="match status" value="1"/>
</dbReference>
<dbReference type="PROSITE" id="PS00022">
    <property type="entry name" value="EGF_1"/>
    <property type="match status" value="2"/>
</dbReference>
<evidence type="ECO:0000259" key="17">
    <source>
        <dbReference type="PROSITE" id="PS51051"/>
    </source>
</evidence>
<dbReference type="Pfam" id="PF00008">
    <property type="entry name" value="EGF"/>
    <property type="match status" value="1"/>
</dbReference>
<reference evidence="18" key="1">
    <citation type="submission" date="2022-08" db="UniProtKB">
        <authorList>
            <consortium name="EnsemblMetazoa"/>
        </authorList>
    </citation>
    <scope>IDENTIFICATION</scope>
    <source>
        <strain evidence="18">05x7-T-G4-1.051#20</strain>
    </source>
</reference>
<dbReference type="FunFam" id="2.10.25.10:FF:000185">
    <property type="entry name" value="basement membrane-specific heparan sulfate proteoglycan core protein-like"/>
    <property type="match status" value="1"/>
</dbReference>
<comment type="function">
    <text evidence="13">Putative Notch ligand involved in the mediation of Notch signaling.</text>
</comment>
<evidence type="ECO:0000256" key="5">
    <source>
        <dbReference type="ARBA" id="ARBA00022729"/>
    </source>
</evidence>
<evidence type="ECO:0000313" key="18">
    <source>
        <dbReference type="EnsemblMetazoa" id="G30796.5:cds"/>
    </source>
</evidence>
<dbReference type="Proteomes" id="UP000005408">
    <property type="component" value="Unassembled WGS sequence"/>
</dbReference>
<dbReference type="AlphaFoldDB" id="A0A8W8M6F2"/>
<dbReference type="InterPro" id="IPR001774">
    <property type="entry name" value="DSL"/>
</dbReference>
<evidence type="ECO:0000259" key="16">
    <source>
        <dbReference type="PROSITE" id="PS50026"/>
    </source>
</evidence>
<feature type="disulfide bond" evidence="11">
    <location>
        <begin position="243"/>
        <end position="252"/>
    </location>
</feature>
<keyword evidence="2 13" id="KW-0217">Developmental protein</keyword>
<evidence type="ECO:0000256" key="15">
    <source>
        <dbReference type="SAM" id="SignalP"/>
    </source>
</evidence>
<evidence type="ECO:0000256" key="3">
    <source>
        <dbReference type="ARBA" id="ARBA00022536"/>
    </source>
</evidence>
<dbReference type="CDD" id="cd00054">
    <property type="entry name" value="EGF_CA"/>
    <property type="match status" value="1"/>
</dbReference>
<dbReference type="PROSITE" id="PS01186">
    <property type="entry name" value="EGF_2"/>
    <property type="match status" value="1"/>
</dbReference>
<feature type="domain" description="EGF-like" evidence="16">
    <location>
        <begin position="254"/>
        <end position="291"/>
    </location>
</feature>
<keyword evidence="3 11" id="KW-0245">EGF-like domain</keyword>
<dbReference type="PROSITE" id="PS00010">
    <property type="entry name" value="ASX_HYDROXYL"/>
    <property type="match status" value="1"/>
</dbReference>
<name>A0A8W8M6F2_MAGGI</name>
<keyword evidence="4 13" id="KW-0812">Transmembrane</keyword>
<feature type="signal peptide" evidence="15">
    <location>
        <begin position="1"/>
        <end position="20"/>
    </location>
</feature>
<dbReference type="Pfam" id="PF01414">
    <property type="entry name" value="DSL"/>
    <property type="match status" value="1"/>
</dbReference>
<evidence type="ECO:0000256" key="1">
    <source>
        <dbReference type="ARBA" id="ARBA00004479"/>
    </source>
</evidence>
<feature type="disulfide bond" evidence="12">
    <location>
        <begin position="184"/>
        <end position="196"/>
    </location>
</feature>
<comment type="caution">
    <text evidence="11">Lacks conserved residue(s) required for the propagation of feature annotation.</text>
</comment>
<evidence type="ECO:0000256" key="10">
    <source>
        <dbReference type="ARBA" id="ARBA00023180"/>
    </source>
</evidence>
<feature type="domain" description="DSL" evidence="17">
    <location>
        <begin position="169"/>
        <end position="214"/>
    </location>
</feature>
<dbReference type="InterPro" id="IPR000742">
    <property type="entry name" value="EGF"/>
</dbReference>
<feature type="disulfide bond" evidence="12">
    <location>
        <begin position="205"/>
        <end position="214"/>
    </location>
</feature>
<keyword evidence="9 11" id="KW-1015">Disulfide bond</keyword>
<dbReference type="InterPro" id="IPR001881">
    <property type="entry name" value="EGF-like_Ca-bd_dom"/>
</dbReference>
<keyword evidence="19" id="KW-1185">Reference proteome</keyword>
<dbReference type="PROSITE" id="PS51051">
    <property type="entry name" value="DSL"/>
    <property type="match status" value="1"/>
</dbReference>
<dbReference type="GO" id="GO:0016020">
    <property type="term" value="C:membrane"/>
    <property type="evidence" value="ECO:0007669"/>
    <property type="project" value="UniProtKB-SubCell"/>
</dbReference>
<dbReference type="EnsemblMetazoa" id="G30796.5">
    <property type="protein sequence ID" value="G30796.5:cds"/>
    <property type="gene ID" value="G30796"/>
</dbReference>
<evidence type="ECO:0000256" key="9">
    <source>
        <dbReference type="ARBA" id="ARBA00023157"/>
    </source>
</evidence>
<feature type="transmembrane region" description="Helical" evidence="14">
    <location>
        <begin position="407"/>
        <end position="430"/>
    </location>
</feature>
<dbReference type="SMART" id="SM00181">
    <property type="entry name" value="EGF"/>
    <property type="match status" value="2"/>
</dbReference>
<evidence type="ECO:0000256" key="11">
    <source>
        <dbReference type="PROSITE-ProRule" id="PRU00076"/>
    </source>
</evidence>
<evidence type="ECO:0000256" key="14">
    <source>
        <dbReference type="SAM" id="Phobius"/>
    </source>
</evidence>
<dbReference type="GO" id="GO:0071944">
    <property type="term" value="C:cell periphery"/>
    <property type="evidence" value="ECO:0007669"/>
    <property type="project" value="UniProtKB-ARBA"/>
</dbReference>
<keyword evidence="6 13" id="KW-0677">Repeat</keyword>
<dbReference type="SMART" id="SM00179">
    <property type="entry name" value="EGF_CA"/>
    <property type="match status" value="1"/>
</dbReference>
<evidence type="ECO:0000256" key="6">
    <source>
        <dbReference type="ARBA" id="ARBA00022737"/>
    </source>
</evidence>
<feature type="domain" description="EGF-like" evidence="16">
    <location>
        <begin position="217"/>
        <end position="253"/>
    </location>
</feature>
<dbReference type="Gene3D" id="2.10.25.10">
    <property type="entry name" value="Laminin"/>
    <property type="match status" value="2"/>
</dbReference>
<sequence length="491" mass="54553">MLTMECLLILMACLIAVCNGSGKVSLQMIRYYNPGGRGSNGHPCDGKFFFSGSDCDHRFIICLDESNGPNSVYRCPYGRKSTNEVSNTNNVYFGSSVGGVSNPMLFPFAIWQGSIKIKVEVWDSDDNGDDHVDFLHSMLRAVPYYNASSAHAISHTLSARTTLWLKLKVYCDSDFYGDSCATFCRPRDDSFGHYSCDPKTGSKICLHGWQGTLCHVKIDHCQSSPCLNGATCLNSNGGFVCVCQDGYNGTLCEFKNNCFNNPCENGGRCIVKEADESQCDCINEWTGPTCSLLIPPGCRAITVKMDKNLGREELEAFEDKIKIRVASRFNVDQADVYLNVNSIPNVQKEENVSDTLLSVRAFVKSRAVCFEELQPLLTEVKSSLMTGSQPRSGLIIQKTDNENWLSVNWYVVVVAVASAVLFILIIVLVLKKRKQKTLAINGSRRYNVDSDLCHLDEANGFTPITFENSLYATVQPDEQIRVSTRYDFDDS</sequence>
<keyword evidence="8 13" id="KW-0472">Membrane</keyword>
<evidence type="ECO:0000256" key="12">
    <source>
        <dbReference type="PROSITE-ProRule" id="PRU00377"/>
    </source>
</evidence>
<dbReference type="PANTHER" id="PTHR24033">
    <property type="entry name" value="EGF-LIKE DOMAIN-CONTAINING PROTEIN"/>
    <property type="match status" value="1"/>
</dbReference>
<dbReference type="SMART" id="SM00051">
    <property type="entry name" value="DSL"/>
    <property type="match status" value="1"/>
</dbReference>
<proteinExistence type="predicted"/>
<dbReference type="FunFam" id="2.10.25.140:FF:000001">
    <property type="entry name" value="Delta-like protein"/>
    <property type="match status" value="1"/>
</dbReference>
<evidence type="ECO:0000256" key="13">
    <source>
        <dbReference type="RuleBase" id="RU280815"/>
    </source>
</evidence>
<dbReference type="EnsemblMetazoa" id="G30796.1">
    <property type="protein sequence ID" value="G30796.1:cds"/>
    <property type="gene ID" value="G30796"/>
</dbReference>
<comment type="subcellular location">
    <subcellularLocation>
        <location evidence="1 13">Membrane</location>
        <topology evidence="1 13">Single-pass type I membrane protein</topology>
    </subcellularLocation>
</comment>
<dbReference type="InterPro" id="IPR000152">
    <property type="entry name" value="EGF-type_Asp/Asn_hydroxyl_site"/>
</dbReference>
<dbReference type="GO" id="GO:0005509">
    <property type="term" value="F:calcium ion binding"/>
    <property type="evidence" value="ECO:0007669"/>
    <property type="project" value="InterPro"/>
</dbReference>
<dbReference type="InterPro" id="IPR051830">
    <property type="entry name" value="NOTCH_homolog"/>
</dbReference>
<keyword evidence="5 13" id="KW-0732">Signal</keyword>
<evidence type="ECO:0000256" key="4">
    <source>
        <dbReference type="ARBA" id="ARBA00022692"/>
    </source>
</evidence>
<dbReference type="GO" id="GO:0007219">
    <property type="term" value="P:Notch signaling pathway"/>
    <property type="evidence" value="ECO:0007669"/>
    <property type="project" value="InterPro"/>
</dbReference>
<keyword evidence="10" id="KW-0325">Glycoprotein</keyword>
<evidence type="ECO:0000256" key="2">
    <source>
        <dbReference type="ARBA" id="ARBA00022473"/>
    </source>
</evidence>
<feature type="disulfide bond" evidence="12">
    <location>
        <begin position="171"/>
        <end position="180"/>
    </location>
</feature>
<dbReference type="InterPro" id="IPR011651">
    <property type="entry name" value="Notch_ligand_N"/>
</dbReference>
<feature type="chain" id="PRO_5042431782" description="Delta-like protein" evidence="15">
    <location>
        <begin position="21"/>
        <end position="491"/>
    </location>
</feature>
<dbReference type="Pfam" id="PF07657">
    <property type="entry name" value="MNNL"/>
    <property type="match status" value="1"/>
</dbReference>
<evidence type="ECO:0000256" key="8">
    <source>
        <dbReference type="ARBA" id="ARBA00023136"/>
    </source>
</evidence>
<organism evidence="18 19">
    <name type="scientific">Magallana gigas</name>
    <name type="common">Pacific oyster</name>
    <name type="synonym">Crassostrea gigas</name>
    <dbReference type="NCBI Taxonomy" id="29159"/>
    <lineage>
        <taxon>Eukaryota</taxon>
        <taxon>Metazoa</taxon>
        <taxon>Spiralia</taxon>
        <taxon>Lophotrochozoa</taxon>
        <taxon>Mollusca</taxon>
        <taxon>Bivalvia</taxon>
        <taxon>Autobranchia</taxon>
        <taxon>Pteriomorphia</taxon>
        <taxon>Ostreida</taxon>
        <taxon>Ostreoidea</taxon>
        <taxon>Ostreidae</taxon>
        <taxon>Magallana</taxon>
    </lineage>
</organism>
<evidence type="ECO:0000256" key="7">
    <source>
        <dbReference type="ARBA" id="ARBA00022989"/>
    </source>
</evidence>
<evidence type="ECO:0000313" key="19">
    <source>
        <dbReference type="Proteomes" id="UP000005408"/>
    </source>
</evidence>
<dbReference type="SUPFAM" id="SSF57196">
    <property type="entry name" value="EGF/Laminin"/>
    <property type="match status" value="2"/>
</dbReference>
<protein>
    <recommendedName>
        <fullName evidence="13">Delta-like protein</fullName>
    </recommendedName>
</protein>
<dbReference type="PROSITE" id="PS50026">
    <property type="entry name" value="EGF_3"/>
    <property type="match status" value="2"/>
</dbReference>
<keyword evidence="7 13" id="KW-1133">Transmembrane helix</keyword>
<dbReference type="Gene3D" id="2.10.25.140">
    <property type="match status" value="1"/>
</dbReference>
<accession>A0A8W8M6F2</accession>